<reference evidence="1" key="3">
    <citation type="submission" date="2014-01" db="EMBL/GenBank/DDBJ databases">
        <title>Evolution of pathogenesis and genome organization in the Tremellales.</title>
        <authorList>
            <person name="Cuomo C."/>
            <person name="Litvintseva A."/>
            <person name="Heitman J."/>
            <person name="Chen Y."/>
            <person name="Sun S."/>
            <person name="Springer D."/>
            <person name="Dromer F."/>
            <person name="Young S."/>
            <person name="Zeng Q."/>
            <person name="Chapman S."/>
            <person name="Gujja S."/>
            <person name="Saif S."/>
            <person name="Birren B."/>
        </authorList>
    </citation>
    <scope>NUCLEOTIDE SEQUENCE</scope>
    <source>
        <strain evidence="1">CBS 10118</strain>
    </source>
</reference>
<evidence type="ECO:0000313" key="3">
    <source>
        <dbReference type="Proteomes" id="UP000092730"/>
    </source>
</evidence>
<dbReference type="EMBL" id="KI894019">
    <property type="protein sequence ID" value="OCF28366.1"/>
    <property type="molecule type" value="Genomic_DNA"/>
</dbReference>
<dbReference type="InterPro" id="IPR032710">
    <property type="entry name" value="NTF2-like_dom_sf"/>
</dbReference>
<dbReference type="EMBL" id="CP144542">
    <property type="protein sequence ID" value="WVW82508.1"/>
    <property type="molecule type" value="Genomic_DNA"/>
</dbReference>
<organism evidence="1">
    <name type="scientific">Kwoniella bestiolae CBS 10118</name>
    <dbReference type="NCBI Taxonomy" id="1296100"/>
    <lineage>
        <taxon>Eukaryota</taxon>
        <taxon>Fungi</taxon>
        <taxon>Dikarya</taxon>
        <taxon>Basidiomycota</taxon>
        <taxon>Agaricomycotina</taxon>
        <taxon>Tremellomycetes</taxon>
        <taxon>Tremellales</taxon>
        <taxon>Cryptococcaceae</taxon>
        <taxon>Kwoniella</taxon>
    </lineage>
</organism>
<dbReference type="VEuPathDB" id="FungiDB:I302_03225"/>
<accession>A0A1B9GBH0</accession>
<sequence length="141" mass="16273">MTLTRTYVQEIFQPLSQPDWMKFLEMVEDEVVWRFCNWEVESMALSGEYVGKQAFLKGASQVFGAFAAPIPLVIQRITISLDENIAIVEFRGEGRGSKDNREFINFFCYVCEFSDAEQPKIKVVTEYTDSALTKQFMNNNL</sequence>
<reference evidence="1" key="1">
    <citation type="submission" date="2013-07" db="EMBL/GenBank/DDBJ databases">
        <title>The Genome Sequence of Cryptococcus bestiolae CBS10118.</title>
        <authorList>
            <consortium name="The Broad Institute Genome Sequencing Platform"/>
            <person name="Cuomo C."/>
            <person name="Litvintseva A."/>
            <person name="Chen Y."/>
            <person name="Heitman J."/>
            <person name="Sun S."/>
            <person name="Springer D."/>
            <person name="Dromer F."/>
            <person name="Young S.K."/>
            <person name="Zeng Q."/>
            <person name="Gargeya S."/>
            <person name="Fitzgerald M."/>
            <person name="Abouelleil A."/>
            <person name="Alvarado L."/>
            <person name="Berlin A.M."/>
            <person name="Chapman S.B."/>
            <person name="Dewar J."/>
            <person name="Goldberg J."/>
            <person name="Griggs A."/>
            <person name="Gujja S."/>
            <person name="Hansen M."/>
            <person name="Howarth C."/>
            <person name="Imamovic A."/>
            <person name="Larimer J."/>
            <person name="McCowan C."/>
            <person name="Murphy C."/>
            <person name="Pearson M."/>
            <person name="Priest M."/>
            <person name="Roberts A."/>
            <person name="Saif S."/>
            <person name="Shea T."/>
            <person name="Sykes S."/>
            <person name="Wortman J."/>
            <person name="Nusbaum C."/>
            <person name="Birren B."/>
        </authorList>
    </citation>
    <scope>NUCLEOTIDE SEQUENCE [LARGE SCALE GENOMIC DNA]</scope>
    <source>
        <strain evidence="1">CBS 10118</strain>
    </source>
</reference>
<proteinExistence type="predicted"/>
<dbReference type="Gene3D" id="3.10.450.50">
    <property type="match status" value="1"/>
</dbReference>
<gene>
    <name evidence="1" type="ORF">I302_03225</name>
    <name evidence="2" type="ORF">I302_104519</name>
</gene>
<evidence type="ECO:0000313" key="2">
    <source>
        <dbReference type="EMBL" id="WVW82508.1"/>
    </source>
</evidence>
<reference evidence="2" key="2">
    <citation type="submission" date="2013-07" db="EMBL/GenBank/DDBJ databases">
        <authorList>
            <consortium name="The Broad Institute Genome Sequencing Platform"/>
            <person name="Cuomo C."/>
            <person name="Litvintseva A."/>
            <person name="Chen Y."/>
            <person name="Heitman J."/>
            <person name="Sun S."/>
            <person name="Springer D."/>
            <person name="Dromer F."/>
            <person name="Young S.K."/>
            <person name="Zeng Q."/>
            <person name="Gargeya S."/>
            <person name="Fitzgerald M."/>
            <person name="Abouelleil A."/>
            <person name="Alvarado L."/>
            <person name="Berlin A.M."/>
            <person name="Chapman S.B."/>
            <person name="Dewar J."/>
            <person name="Goldberg J."/>
            <person name="Griggs A."/>
            <person name="Gujja S."/>
            <person name="Hansen M."/>
            <person name="Howarth C."/>
            <person name="Imamovic A."/>
            <person name="Larimer J."/>
            <person name="McCowan C."/>
            <person name="Murphy C."/>
            <person name="Pearson M."/>
            <person name="Priest M."/>
            <person name="Roberts A."/>
            <person name="Saif S."/>
            <person name="Shea T."/>
            <person name="Sykes S."/>
            <person name="Wortman J."/>
            <person name="Nusbaum C."/>
            <person name="Birren B."/>
        </authorList>
    </citation>
    <scope>NUCLEOTIDE SEQUENCE</scope>
    <source>
        <strain evidence="2">CBS 10118</strain>
    </source>
</reference>
<evidence type="ECO:0008006" key="4">
    <source>
        <dbReference type="Google" id="ProtNLM"/>
    </source>
</evidence>
<dbReference type="SUPFAM" id="SSF54427">
    <property type="entry name" value="NTF2-like"/>
    <property type="match status" value="1"/>
</dbReference>
<reference evidence="2" key="4">
    <citation type="submission" date="2024-02" db="EMBL/GenBank/DDBJ databases">
        <title>Comparative genomics of Cryptococcus and Kwoniella reveals pathogenesis evolution and contrasting modes of karyotype evolution via chromosome fusion or intercentromeric recombination.</title>
        <authorList>
            <person name="Coelho M.A."/>
            <person name="David-Palma M."/>
            <person name="Shea T."/>
            <person name="Bowers K."/>
            <person name="McGinley-Smith S."/>
            <person name="Mohammad A.W."/>
            <person name="Gnirke A."/>
            <person name="Yurkov A.M."/>
            <person name="Nowrousian M."/>
            <person name="Sun S."/>
            <person name="Cuomo C.A."/>
            <person name="Heitman J."/>
        </authorList>
    </citation>
    <scope>NUCLEOTIDE SEQUENCE</scope>
    <source>
        <strain evidence="2">CBS 10118</strain>
    </source>
</reference>
<dbReference type="RefSeq" id="XP_019049436.1">
    <property type="nucleotide sequence ID" value="XM_019189874.1"/>
</dbReference>
<dbReference type="GeneID" id="30207624"/>
<protein>
    <recommendedName>
        <fullName evidence="4">SnoaL-like domain-containing protein</fullName>
    </recommendedName>
</protein>
<dbReference type="Proteomes" id="UP000092730">
    <property type="component" value="Chromosome 2"/>
</dbReference>
<dbReference type="KEGG" id="kbi:30207624"/>
<dbReference type="AlphaFoldDB" id="A0A1B9GBH0"/>
<name>A0A1B9GBH0_9TREE</name>
<evidence type="ECO:0000313" key="1">
    <source>
        <dbReference type="EMBL" id="OCF28366.1"/>
    </source>
</evidence>
<keyword evidence="3" id="KW-1185">Reference proteome</keyword>